<dbReference type="AlphaFoldDB" id="A0A934HMH7"/>
<accession>A0A934HMH7</accession>
<comment type="caution">
    <text evidence="2">The sequence shown here is derived from an EMBL/GenBank/DDBJ whole genome shotgun (WGS) entry which is preliminary data.</text>
</comment>
<dbReference type="InterPro" id="IPR050508">
    <property type="entry name" value="Methyltransf_Superfamily"/>
</dbReference>
<dbReference type="Pfam" id="PF08241">
    <property type="entry name" value="Methyltransf_11"/>
    <property type="match status" value="1"/>
</dbReference>
<dbReference type="PANTHER" id="PTHR42912:SF80">
    <property type="entry name" value="METHYLTRANSFERASE DOMAIN-CONTAINING PROTEIN"/>
    <property type="match status" value="1"/>
</dbReference>
<dbReference type="EMBL" id="JAEIJD010000014">
    <property type="protein sequence ID" value="MBI6630813.1"/>
    <property type="molecule type" value="Genomic_DNA"/>
</dbReference>
<dbReference type="InterPro" id="IPR029063">
    <property type="entry name" value="SAM-dependent_MTases_sf"/>
</dbReference>
<dbReference type="SUPFAM" id="SSF53335">
    <property type="entry name" value="S-adenosyl-L-methionine-dependent methyltransferases"/>
    <property type="match status" value="1"/>
</dbReference>
<dbReference type="PANTHER" id="PTHR42912">
    <property type="entry name" value="METHYLTRANSFERASE"/>
    <property type="match status" value="1"/>
</dbReference>
<dbReference type="GO" id="GO:0032259">
    <property type="term" value="P:methylation"/>
    <property type="evidence" value="ECO:0007669"/>
    <property type="project" value="UniProtKB-KW"/>
</dbReference>
<dbReference type="InterPro" id="IPR013216">
    <property type="entry name" value="Methyltransf_11"/>
</dbReference>
<dbReference type="Proteomes" id="UP000613255">
    <property type="component" value="Unassembled WGS sequence"/>
</dbReference>
<dbReference type="GO" id="GO:0008757">
    <property type="term" value="F:S-adenosylmethionine-dependent methyltransferase activity"/>
    <property type="evidence" value="ECO:0007669"/>
    <property type="project" value="InterPro"/>
</dbReference>
<keyword evidence="2" id="KW-0808">Transferase</keyword>
<dbReference type="Gene3D" id="3.40.50.150">
    <property type="entry name" value="Vaccinia Virus protein VP39"/>
    <property type="match status" value="1"/>
</dbReference>
<gene>
    <name evidence="2" type="ORF">JAO82_13080</name>
</gene>
<name>A0A934HMH7_9RHOB</name>
<reference evidence="2" key="1">
    <citation type="submission" date="2020-12" db="EMBL/GenBank/DDBJ databases">
        <title>Pontibaca salina gen. nov., sp. nov., isolated from marine sediment.</title>
        <authorList>
            <person name="Bo J."/>
            <person name="Wang S."/>
            <person name="Song X."/>
            <person name="Du Z."/>
        </authorList>
    </citation>
    <scope>NUCLEOTIDE SEQUENCE</scope>
    <source>
        <strain evidence="2">S1109L</strain>
    </source>
</reference>
<keyword evidence="2" id="KW-0489">Methyltransferase</keyword>
<dbReference type="RefSeq" id="WP_198686839.1">
    <property type="nucleotide sequence ID" value="NZ_JAEIJD010000014.1"/>
</dbReference>
<protein>
    <submittedName>
        <fullName evidence="2">Methyltransferase domain-containing protein</fullName>
    </submittedName>
</protein>
<proteinExistence type="predicted"/>
<dbReference type="CDD" id="cd02440">
    <property type="entry name" value="AdoMet_MTases"/>
    <property type="match status" value="1"/>
</dbReference>
<sequence>MSFPENAATTGQVTATAAEIYDAFFVPALFGEWARPLCDAAGIASGVRVIDIACGTGATTRAAQTAASPGGEVMGLDRNTGMLSVARARSPDIAFIEGRAEALPFPDQSFDVVLCQFGLMFFEDRAAALQEMRRVLRPDGHVALSVWDQVETSPGYARMIALLNRLFGKEEADALRAPFVLGKLPELQAQLARGGMRGAKISTQTGMARFESIAEWVRTDVRGWTLADMIDDDQYAALADAAEREFGDLTSPDGLVCFPAPAHIVTWPSPR</sequence>
<evidence type="ECO:0000313" key="3">
    <source>
        <dbReference type="Proteomes" id="UP000613255"/>
    </source>
</evidence>
<keyword evidence="3" id="KW-1185">Reference proteome</keyword>
<feature type="domain" description="Methyltransferase type 11" evidence="1">
    <location>
        <begin position="51"/>
        <end position="143"/>
    </location>
</feature>
<evidence type="ECO:0000313" key="2">
    <source>
        <dbReference type="EMBL" id="MBI6630813.1"/>
    </source>
</evidence>
<organism evidence="2 3">
    <name type="scientific">Pontibaca salina</name>
    <dbReference type="NCBI Taxonomy" id="2795731"/>
    <lineage>
        <taxon>Bacteria</taxon>
        <taxon>Pseudomonadati</taxon>
        <taxon>Pseudomonadota</taxon>
        <taxon>Alphaproteobacteria</taxon>
        <taxon>Rhodobacterales</taxon>
        <taxon>Roseobacteraceae</taxon>
        <taxon>Pontibaca</taxon>
    </lineage>
</organism>
<evidence type="ECO:0000259" key="1">
    <source>
        <dbReference type="Pfam" id="PF08241"/>
    </source>
</evidence>